<keyword evidence="11" id="KW-1185">Reference proteome</keyword>
<sequence length="196" mass="21306">MNQSRVSNLPKLIILALFGSISMVLMFLNFPLPMLPPYLKVDFSEVPALLAAILFTPAAGIAVEALKNILYLIYTGAGDPVGVAANFSAGVLFIVPVSILYHKFKSTKGLISGLVSGAVIMAVGMSVLNYFLILPAYSWFMGWESMTTEVKSFTILAGILPFNALKGIIVGILFVPLFIKLRPWIEQKRLRHSSAA</sequence>
<evidence type="ECO:0000256" key="1">
    <source>
        <dbReference type="ARBA" id="ARBA00004651"/>
    </source>
</evidence>
<evidence type="ECO:0000256" key="3">
    <source>
        <dbReference type="ARBA" id="ARBA00022448"/>
    </source>
</evidence>
<reference evidence="11" key="1">
    <citation type="journal article" date="2019" name="Int. J. Syst. Evol. Microbiol.">
        <title>The Global Catalogue of Microorganisms (GCM) 10K type strain sequencing project: providing services to taxonomists for standard genome sequencing and annotation.</title>
        <authorList>
            <consortium name="The Broad Institute Genomics Platform"/>
            <consortium name="The Broad Institute Genome Sequencing Center for Infectious Disease"/>
            <person name="Wu L."/>
            <person name="Ma J."/>
        </authorList>
    </citation>
    <scope>NUCLEOTIDE SEQUENCE [LARGE SCALE GENOMIC DNA]</scope>
    <source>
        <strain evidence="11">CCUG 73951</strain>
    </source>
</reference>
<evidence type="ECO:0000256" key="5">
    <source>
        <dbReference type="ARBA" id="ARBA00022692"/>
    </source>
</evidence>
<dbReference type="InterPro" id="IPR024529">
    <property type="entry name" value="ECF_trnsprt_substrate-spec"/>
</dbReference>
<feature type="transmembrane region" description="Helical" evidence="9">
    <location>
        <begin position="83"/>
        <end position="101"/>
    </location>
</feature>
<evidence type="ECO:0000313" key="10">
    <source>
        <dbReference type="EMBL" id="MFC7322142.1"/>
    </source>
</evidence>
<name>A0ABW2K727_9BACI</name>
<keyword evidence="7 8" id="KW-0472">Membrane</keyword>
<protein>
    <recommendedName>
        <fullName evidence="8">Riboflavin transporter</fullName>
    </recommendedName>
</protein>
<evidence type="ECO:0000256" key="9">
    <source>
        <dbReference type="SAM" id="Phobius"/>
    </source>
</evidence>
<comment type="subcellular location">
    <subcellularLocation>
        <location evidence="1">Cell membrane</location>
        <topology evidence="1">Multi-pass membrane protein</topology>
    </subcellularLocation>
</comment>
<organism evidence="10 11">
    <name type="scientific">Halobacillus campisalis</name>
    <dbReference type="NCBI Taxonomy" id="435909"/>
    <lineage>
        <taxon>Bacteria</taxon>
        <taxon>Bacillati</taxon>
        <taxon>Bacillota</taxon>
        <taxon>Bacilli</taxon>
        <taxon>Bacillales</taxon>
        <taxon>Bacillaceae</taxon>
        <taxon>Halobacillus</taxon>
    </lineage>
</organism>
<comment type="caution">
    <text evidence="10">The sequence shown here is derived from an EMBL/GenBank/DDBJ whole genome shotgun (WGS) entry which is preliminary data.</text>
</comment>
<gene>
    <name evidence="10" type="ORF">ACFQMN_14800</name>
</gene>
<dbReference type="EMBL" id="JBHTBY010000013">
    <property type="protein sequence ID" value="MFC7322142.1"/>
    <property type="molecule type" value="Genomic_DNA"/>
</dbReference>
<evidence type="ECO:0000256" key="2">
    <source>
        <dbReference type="ARBA" id="ARBA00005540"/>
    </source>
</evidence>
<dbReference type="RefSeq" id="WP_289216002.1">
    <property type="nucleotide sequence ID" value="NZ_JAPVRC010000004.1"/>
</dbReference>
<feature type="transmembrane region" description="Helical" evidence="9">
    <location>
        <begin position="113"/>
        <end position="133"/>
    </location>
</feature>
<feature type="transmembrane region" description="Helical" evidence="9">
    <location>
        <begin position="153"/>
        <end position="179"/>
    </location>
</feature>
<evidence type="ECO:0000313" key="11">
    <source>
        <dbReference type="Proteomes" id="UP001596494"/>
    </source>
</evidence>
<evidence type="ECO:0000256" key="8">
    <source>
        <dbReference type="PIRNR" id="PIRNR037778"/>
    </source>
</evidence>
<dbReference type="Proteomes" id="UP001596494">
    <property type="component" value="Unassembled WGS sequence"/>
</dbReference>
<accession>A0ABW2K727</accession>
<dbReference type="PIRSF" id="PIRSF037778">
    <property type="entry name" value="UCP037778_transp_RibU"/>
    <property type="match status" value="1"/>
</dbReference>
<dbReference type="Gene3D" id="1.10.1760.20">
    <property type="match status" value="1"/>
</dbReference>
<dbReference type="Pfam" id="PF12822">
    <property type="entry name" value="ECF_trnsprt"/>
    <property type="match status" value="1"/>
</dbReference>
<comment type="function">
    <text evidence="8">Probably a riboflavin-binding protein that interacts with the energy-coupling factor (ECF) ABC-transporter complex.</text>
</comment>
<dbReference type="PANTHER" id="PTHR38438:SF1">
    <property type="entry name" value="RIBOFLAVIN TRANSPORTER RIBU"/>
    <property type="match status" value="1"/>
</dbReference>
<feature type="transmembrane region" description="Helical" evidence="9">
    <location>
        <begin position="44"/>
        <end position="63"/>
    </location>
</feature>
<dbReference type="PANTHER" id="PTHR38438">
    <property type="entry name" value="RIBOFLAVIN TRANSPORTER RIBU"/>
    <property type="match status" value="1"/>
</dbReference>
<feature type="transmembrane region" description="Helical" evidence="9">
    <location>
        <begin position="12"/>
        <end position="32"/>
    </location>
</feature>
<evidence type="ECO:0000256" key="6">
    <source>
        <dbReference type="ARBA" id="ARBA00022989"/>
    </source>
</evidence>
<evidence type="ECO:0000256" key="4">
    <source>
        <dbReference type="ARBA" id="ARBA00022475"/>
    </source>
</evidence>
<evidence type="ECO:0000256" key="7">
    <source>
        <dbReference type="ARBA" id="ARBA00023136"/>
    </source>
</evidence>
<dbReference type="InterPro" id="IPR025720">
    <property type="entry name" value="RibU"/>
</dbReference>
<proteinExistence type="inferred from homology"/>
<comment type="similarity">
    <text evidence="2 8">Belongs to the prokaryotic riboflavin transporter (P-RFT) (TC 2.A.87) family.</text>
</comment>
<keyword evidence="3 8" id="KW-0813">Transport</keyword>
<keyword evidence="6 9" id="KW-1133">Transmembrane helix</keyword>
<keyword evidence="5 9" id="KW-0812">Transmembrane</keyword>
<keyword evidence="4 8" id="KW-1003">Cell membrane</keyword>